<feature type="binding site" evidence="5">
    <location>
        <position position="76"/>
    </location>
    <ligand>
        <name>S-adenosyl-L-methionine</name>
        <dbReference type="ChEBI" id="CHEBI:59789"/>
    </ligand>
</feature>
<dbReference type="HAMAP" id="MF_00658">
    <property type="entry name" value="23SrRNA_methyltr_H"/>
    <property type="match status" value="1"/>
</dbReference>
<dbReference type="OrthoDB" id="9806643at2"/>
<dbReference type="Gene3D" id="3.40.1280.10">
    <property type="match status" value="1"/>
</dbReference>
<evidence type="ECO:0000256" key="5">
    <source>
        <dbReference type="HAMAP-Rule" id="MF_00658"/>
    </source>
</evidence>
<keyword evidence="3 5" id="KW-0949">S-adenosyl-L-methionine</keyword>
<organism evidence="6 7">
    <name type="scientific">Phyllobacterium salinisoli</name>
    <dbReference type="NCBI Taxonomy" id="1899321"/>
    <lineage>
        <taxon>Bacteria</taxon>
        <taxon>Pseudomonadati</taxon>
        <taxon>Pseudomonadota</taxon>
        <taxon>Alphaproteobacteria</taxon>
        <taxon>Hyphomicrobiales</taxon>
        <taxon>Phyllobacteriaceae</taxon>
        <taxon>Phyllobacterium</taxon>
    </lineage>
</organism>
<reference evidence="6 7" key="1">
    <citation type="submission" date="2018-07" db="EMBL/GenBank/DDBJ databases">
        <title>The draft genome of Phyllobacterium salinisoli.</title>
        <authorList>
            <person name="Liu L."/>
            <person name="Li L."/>
            <person name="Zhang X."/>
            <person name="Liang L."/>
        </authorList>
    </citation>
    <scope>NUCLEOTIDE SEQUENCE [LARGE SCALE GENOMIC DNA]</scope>
    <source>
        <strain evidence="6 7">LLAN61</strain>
    </source>
</reference>
<dbReference type="SUPFAM" id="SSF75217">
    <property type="entry name" value="alpha/beta knot"/>
    <property type="match status" value="1"/>
</dbReference>
<comment type="function">
    <text evidence="5">Specifically methylates the pseudouridine at position 1915 (m3Psi1915) in 23S rRNA.</text>
</comment>
<gene>
    <name evidence="5" type="primary">rlmH</name>
    <name evidence="6" type="ORF">DUT91_09725</name>
</gene>
<dbReference type="Proteomes" id="UP000253420">
    <property type="component" value="Unassembled WGS sequence"/>
</dbReference>
<accession>A0A368K2F4</accession>
<evidence type="ECO:0000256" key="3">
    <source>
        <dbReference type="ARBA" id="ARBA00022691"/>
    </source>
</evidence>
<dbReference type="NCBIfam" id="NF000989">
    <property type="entry name" value="PRK00103.2-3"/>
    <property type="match status" value="1"/>
</dbReference>
<dbReference type="GO" id="GO:0005737">
    <property type="term" value="C:cytoplasm"/>
    <property type="evidence" value="ECO:0007669"/>
    <property type="project" value="UniProtKB-SubCell"/>
</dbReference>
<keyword evidence="1 5" id="KW-0489">Methyltransferase</keyword>
<keyword evidence="5" id="KW-0963">Cytoplasm</keyword>
<dbReference type="InterPro" id="IPR029028">
    <property type="entry name" value="Alpha/beta_knot_MTases"/>
</dbReference>
<keyword evidence="7" id="KW-1185">Reference proteome</keyword>
<dbReference type="PANTHER" id="PTHR33603">
    <property type="entry name" value="METHYLTRANSFERASE"/>
    <property type="match status" value="1"/>
</dbReference>
<evidence type="ECO:0000256" key="1">
    <source>
        <dbReference type="ARBA" id="ARBA00022603"/>
    </source>
</evidence>
<protein>
    <recommendedName>
        <fullName evidence="5">Ribosomal RNA large subunit methyltransferase H</fullName>
        <ecNumber evidence="5">2.1.1.177</ecNumber>
    </recommendedName>
    <alternativeName>
        <fullName evidence="5">23S rRNA (pseudouridine1915-N3)-methyltransferase</fullName>
    </alternativeName>
    <alternativeName>
        <fullName evidence="5">23S rRNA m3Psi1915 methyltransferase</fullName>
    </alternativeName>
    <alternativeName>
        <fullName evidence="5">rRNA (pseudouridine-N3-)-methyltransferase RlmH</fullName>
    </alternativeName>
</protein>
<dbReference type="Pfam" id="PF02590">
    <property type="entry name" value="SPOUT_MTase"/>
    <property type="match status" value="1"/>
</dbReference>
<comment type="subunit">
    <text evidence="5">Homodimer.</text>
</comment>
<feature type="binding site" evidence="5">
    <location>
        <begin position="127"/>
        <end position="132"/>
    </location>
    <ligand>
        <name>S-adenosyl-L-methionine</name>
        <dbReference type="ChEBI" id="CHEBI:59789"/>
    </ligand>
</feature>
<dbReference type="GO" id="GO:0070038">
    <property type="term" value="F:rRNA (pseudouridine-N3-)-methyltransferase activity"/>
    <property type="evidence" value="ECO:0007669"/>
    <property type="project" value="UniProtKB-UniRule"/>
</dbReference>
<dbReference type="AlphaFoldDB" id="A0A368K2F4"/>
<comment type="catalytic activity">
    <reaction evidence="5">
        <text>pseudouridine(1915) in 23S rRNA + S-adenosyl-L-methionine = N(3)-methylpseudouridine(1915) in 23S rRNA + S-adenosyl-L-homocysteine + H(+)</text>
        <dbReference type="Rhea" id="RHEA:42752"/>
        <dbReference type="Rhea" id="RHEA-COMP:10221"/>
        <dbReference type="Rhea" id="RHEA-COMP:10222"/>
        <dbReference type="ChEBI" id="CHEBI:15378"/>
        <dbReference type="ChEBI" id="CHEBI:57856"/>
        <dbReference type="ChEBI" id="CHEBI:59789"/>
        <dbReference type="ChEBI" id="CHEBI:65314"/>
        <dbReference type="ChEBI" id="CHEBI:74486"/>
        <dbReference type="EC" id="2.1.1.177"/>
    </reaction>
</comment>
<keyword evidence="5" id="KW-0698">rRNA processing</keyword>
<comment type="similarity">
    <text evidence="4 5">Belongs to the RNA methyltransferase RlmH family.</text>
</comment>
<evidence type="ECO:0000256" key="2">
    <source>
        <dbReference type="ARBA" id="ARBA00022679"/>
    </source>
</evidence>
<dbReference type="EC" id="2.1.1.177" evidence="5"/>
<comment type="caution">
    <text evidence="6">The sequence shown here is derived from an EMBL/GenBank/DDBJ whole genome shotgun (WGS) entry which is preliminary data.</text>
</comment>
<comment type="subcellular location">
    <subcellularLocation>
        <location evidence="5">Cytoplasm</location>
    </subcellularLocation>
</comment>
<dbReference type="PANTHER" id="PTHR33603:SF1">
    <property type="entry name" value="RIBOSOMAL RNA LARGE SUBUNIT METHYLTRANSFERASE H"/>
    <property type="match status" value="1"/>
</dbReference>
<proteinExistence type="inferred from homology"/>
<name>A0A368K2F4_9HYPH</name>
<dbReference type="EMBL" id="QOZG01000004">
    <property type="protein sequence ID" value="RCS23579.1"/>
    <property type="molecule type" value="Genomic_DNA"/>
</dbReference>
<dbReference type="PIRSF" id="PIRSF004505">
    <property type="entry name" value="MT_bac"/>
    <property type="match status" value="1"/>
</dbReference>
<evidence type="ECO:0000256" key="4">
    <source>
        <dbReference type="ARBA" id="ARBA00038303"/>
    </source>
</evidence>
<dbReference type="InterPro" id="IPR003742">
    <property type="entry name" value="RlmH-like"/>
</dbReference>
<dbReference type="CDD" id="cd18081">
    <property type="entry name" value="RlmH-like"/>
    <property type="match status" value="1"/>
</dbReference>
<evidence type="ECO:0000313" key="7">
    <source>
        <dbReference type="Proteomes" id="UP000253420"/>
    </source>
</evidence>
<dbReference type="InterPro" id="IPR029026">
    <property type="entry name" value="tRNA_m1G_MTases_N"/>
</dbReference>
<dbReference type="RefSeq" id="WP_114440220.1">
    <property type="nucleotide sequence ID" value="NZ_QOZG01000004.1"/>
</dbReference>
<sequence>MRITIFAVGRMKAGPERELADRYFDRFAKAGSSLGLEFSGVSEIVESRAATADQRKQEEAARLFEALDGGARLILLDERGKMLGSEDFAGRIGRMRDEGQRQLILAIGGPDGHDTRLRARADLVLGLGAMTWPHQIARILVAEQLYRAATILSGHPYHRA</sequence>
<evidence type="ECO:0000313" key="6">
    <source>
        <dbReference type="EMBL" id="RCS23579.1"/>
    </source>
</evidence>
<feature type="binding site" evidence="5">
    <location>
        <position position="108"/>
    </location>
    <ligand>
        <name>S-adenosyl-L-methionine</name>
        <dbReference type="ChEBI" id="CHEBI:59789"/>
    </ligand>
</feature>
<keyword evidence="2 5" id="KW-0808">Transferase</keyword>